<organism evidence="2 3">
    <name type="scientific">Actinokineospora iranica</name>
    <dbReference type="NCBI Taxonomy" id="1271860"/>
    <lineage>
        <taxon>Bacteria</taxon>
        <taxon>Bacillati</taxon>
        <taxon>Actinomycetota</taxon>
        <taxon>Actinomycetes</taxon>
        <taxon>Pseudonocardiales</taxon>
        <taxon>Pseudonocardiaceae</taxon>
        <taxon>Actinokineospora</taxon>
    </lineage>
</organism>
<evidence type="ECO:0000313" key="3">
    <source>
        <dbReference type="Proteomes" id="UP000199501"/>
    </source>
</evidence>
<dbReference type="STRING" id="1271860.SAMN05216174_1247"/>
<dbReference type="AlphaFoldDB" id="A0A1G6YWC0"/>
<name>A0A1G6YWC0_9PSEU</name>
<reference evidence="3" key="1">
    <citation type="submission" date="2016-10" db="EMBL/GenBank/DDBJ databases">
        <authorList>
            <person name="Varghese N."/>
            <person name="Submissions S."/>
        </authorList>
    </citation>
    <scope>NUCLEOTIDE SEQUENCE [LARGE SCALE GENOMIC DNA]</scope>
    <source>
        <strain evidence="3">IBRC-M 10403</strain>
    </source>
</reference>
<accession>A0A1G6YWC0</accession>
<evidence type="ECO:0000313" key="2">
    <source>
        <dbReference type="EMBL" id="SDD94638.1"/>
    </source>
</evidence>
<gene>
    <name evidence="2" type="ORF">SAMN05216174_1247</name>
</gene>
<dbReference type="Pfam" id="PF04149">
    <property type="entry name" value="DUF397"/>
    <property type="match status" value="1"/>
</dbReference>
<dbReference type="InterPro" id="IPR007278">
    <property type="entry name" value="DUF397"/>
</dbReference>
<dbReference type="RefSeq" id="WP_091457444.1">
    <property type="nucleotide sequence ID" value="NZ_FMZZ01000024.1"/>
</dbReference>
<evidence type="ECO:0000259" key="1">
    <source>
        <dbReference type="Pfam" id="PF04149"/>
    </source>
</evidence>
<sequence length="63" mass="6766">MKQAQWRKSSHSVGNPEQCVEVAQLNGAVAVRDSKNPNGPVVVISHGPFIGLLSKLKDVERAS</sequence>
<protein>
    <recommendedName>
        <fullName evidence="1">DUF397 domain-containing protein</fullName>
    </recommendedName>
</protein>
<dbReference type="Proteomes" id="UP000199501">
    <property type="component" value="Unassembled WGS sequence"/>
</dbReference>
<keyword evidence="3" id="KW-1185">Reference proteome</keyword>
<feature type="domain" description="DUF397" evidence="1">
    <location>
        <begin position="4"/>
        <end position="57"/>
    </location>
</feature>
<dbReference type="OrthoDB" id="3430276at2"/>
<dbReference type="EMBL" id="FMZZ01000024">
    <property type="protein sequence ID" value="SDD94638.1"/>
    <property type="molecule type" value="Genomic_DNA"/>
</dbReference>
<proteinExistence type="predicted"/>